<evidence type="ECO:0000313" key="3">
    <source>
        <dbReference type="Proteomes" id="UP000183605"/>
    </source>
</evidence>
<comment type="caution">
    <text evidence="2">The sequence shown here is derived from an EMBL/GenBank/DDBJ whole genome shotgun (WGS) entry which is preliminary data.</text>
</comment>
<gene>
    <name evidence="2" type="ORF">AUK18_02950</name>
</gene>
<dbReference type="InterPro" id="IPR043519">
    <property type="entry name" value="NT_sf"/>
</dbReference>
<dbReference type="GO" id="GO:0016779">
    <property type="term" value="F:nucleotidyltransferase activity"/>
    <property type="evidence" value="ECO:0007669"/>
    <property type="project" value="InterPro"/>
</dbReference>
<dbReference type="AlphaFoldDB" id="A0A1J5AWQ5"/>
<dbReference type="EMBL" id="MNXQ01000053">
    <property type="protein sequence ID" value="OIP02940.1"/>
    <property type="molecule type" value="Genomic_DNA"/>
</dbReference>
<dbReference type="Proteomes" id="UP000183605">
    <property type="component" value="Unassembled WGS sequence"/>
</dbReference>
<dbReference type="Gene3D" id="3.30.460.10">
    <property type="entry name" value="Beta Polymerase, domain 2"/>
    <property type="match status" value="1"/>
</dbReference>
<sequence>MDRKKIDRIIKIYLKDLSKRIKINKAILFGSALSGKFNQDSDIDLLIVSSLFAKMNDNERFDLLYAARQKPETQDTPMDIFGLTPDEYFKASHLSVAGEIKETGKEVFAAA</sequence>
<dbReference type="CDD" id="cd05403">
    <property type="entry name" value="NT_KNTase_like"/>
    <property type="match status" value="1"/>
</dbReference>
<dbReference type="PANTHER" id="PTHR43449">
    <property type="entry name" value="NUCLEOTIDYLTRANSFERASE"/>
    <property type="match status" value="1"/>
</dbReference>
<dbReference type="SUPFAM" id="SSF81301">
    <property type="entry name" value="Nucleotidyltransferase"/>
    <property type="match status" value="1"/>
</dbReference>
<evidence type="ECO:0000259" key="1">
    <source>
        <dbReference type="Pfam" id="PF01909"/>
    </source>
</evidence>
<evidence type="ECO:0000313" key="2">
    <source>
        <dbReference type="EMBL" id="OIP02940.1"/>
    </source>
</evidence>
<reference evidence="2 3" key="1">
    <citation type="journal article" date="2016" name="Environ. Microbiol.">
        <title>Genomic resolution of a cold subsurface aquifer community provides metabolic insights for novel microbes adapted to high CO concentrations.</title>
        <authorList>
            <person name="Probst A.J."/>
            <person name="Castelle C.J."/>
            <person name="Singh A."/>
            <person name="Brown C.T."/>
            <person name="Anantharaman K."/>
            <person name="Sharon I."/>
            <person name="Hug L.A."/>
            <person name="Burstein D."/>
            <person name="Emerson J.B."/>
            <person name="Thomas B.C."/>
            <person name="Banfield J.F."/>
        </authorList>
    </citation>
    <scope>NUCLEOTIDE SEQUENCE [LARGE SCALE GENOMIC DNA]</scope>
    <source>
        <strain evidence="2">CG2_30_44_31</strain>
    </source>
</reference>
<protein>
    <recommendedName>
        <fullName evidence="1">Polymerase nucleotidyl transferase domain-containing protein</fullName>
    </recommendedName>
</protein>
<dbReference type="Pfam" id="PF01909">
    <property type="entry name" value="NTP_transf_2"/>
    <property type="match status" value="1"/>
</dbReference>
<feature type="domain" description="Polymerase nucleotidyl transferase" evidence="1">
    <location>
        <begin position="11"/>
        <end position="58"/>
    </location>
</feature>
<dbReference type="InterPro" id="IPR002934">
    <property type="entry name" value="Polymerase_NTP_transf_dom"/>
</dbReference>
<proteinExistence type="predicted"/>
<accession>A0A1J5AWQ5</accession>
<name>A0A1J5AWQ5_9BACT</name>
<dbReference type="PANTHER" id="PTHR43449:SF1">
    <property type="entry name" value="POLYMERASE BETA NUCLEOTIDYLTRANSFERASE DOMAIN-CONTAINING PROTEIN"/>
    <property type="match status" value="1"/>
</dbReference>
<organism evidence="2 3">
    <name type="scientific">Candidatus Beckwithbacteria bacterium CG2_30_44_31</name>
    <dbReference type="NCBI Taxonomy" id="1805035"/>
    <lineage>
        <taxon>Bacteria</taxon>
        <taxon>Candidatus Beckwithiibacteriota</taxon>
    </lineage>
</organism>